<comment type="similarity">
    <text evidence="2">Belongs to the COG1 family.</text>
</comment>
<evidence type="ECO:0000256" key="8">
    <source>
        <dbReference type="SAM" id="Coils"/>
    </source>
</evidence>
<feature type="region of interest" description="Disordered" evidence="9">
    <location>
        <begin position="694"/>
        <end position="764"/>
    </location>
</feature>
<dbReference type="EMBL" id="KZ679261">
    <property type="protein sequence ID" value="PTB41378.1"/>
    <property type="molecule type" value="Genomic_DNA"/>
</dbReference>
<gene>
    <name evidence="10" type="ORF">M441DRAFT_79524</name>
</gene>
<accession>A0A2T3Z991</accession>
<evidence type="ECO:0000313" key="11">
    <source>
        <dbReference type="Proteomes" id="UP000240493"/>
    </source>
</evidence>
<keyword evidence="11" id="KW-1185">Reference proteome</keyword>
<comment type="subcellular location">
    <subcellularLocation>
        <location evidence="1">Golgi apparatus membrane</location>
        <topology evidence="1">Peripheral membrane protein</topology>
    </subcellularLocation>
</comment>
<dbReference type="PANTHER" id="PTHR31658">
    <property type="entry name" value="CONSERVED OLIGOMERIC GOLGI COMPLEX SUBUNIT 1"/>
    <property type="match status" value="1"/>
</dbReference>
<name>A0A2T3Z991_TRIA4</name>
<dbReference type="Proteomes" id="UP000240493">
    <property type="component" value="Unassembled WGS sequence"/>
</dbReference>
<dbReference type="GO" id="GO:0000139">
    <property type="term" value="C:Golgi membrane"/>
    <property type="evidence" value="ECO:0007669"/>
    <property type="project" value="UniProtKB-SubCell"/>
</dbReference>
<dbReference type="GO" id="GO:0006891">
    <property type="term" value="P:intra-Golgi vesicle-mediated transport"/>
    <property type="evidence" value="ECO:0007669"/>
    <property type="project" value="InterPro"/>
</dbReference>
<feature type="coiled-coil region" evidence="8">
    <location>
        <begin position="165"/>
        <end position="192"/>
    </location>
</feature>
<evidence type="ECO:0000256" key="7">
    <source>
        <dbReference type="ARBA" id="ARBA00023136"/>
    </source>
</evidence>
<keyword evidence="7" id="KW-0472">Membrane</keyword>
<feature type="compositionally biased region" description="Basic and acidic residues" evidence="9">
    <location>
        <begin position="736"/>
        <end position="762"/>
    </location>
</feature>
<evidence type="ECO:0000256" key="6">
    <source>
        <dbReference type="ARBA" id="ARBA00023034"/>
    </source>
</evidence>
<dbReference type="STRING" id="1042311.A0A2T3Z991"/>
<feature type="compositionally biased region" description="Basic and acidic residues" evidence="9">
    <location>
        <begin position="694"/>
        <end position="729"/>
    </location>
</feature>
<evidence type="ECO:0000256" key="9">
    <source>
        <dbReference type="SAM" id="MobiDB-lite"/>
    </source>
</evidence>
<evidence type="ECO:0000256" key="5">
    <source>
        <dbReference type="ARBA" id="ARBA00022927"/>
    </source>
</evidence>
<proteinExistence type="inferred from homology"/>
<keyword evidence="4" id="KW-0813">Transport</keyword>
<dbReference type="Pfam" id="PF08700">
    <property type="entry name" value="VPS51_Exo84_N"/>
    <property type="match status" value="1"/>
</dbReference>
<dbReference type="OrthoDB" id="46189at2759"/>
<organism evidence="10 11">
    <name type="scientific">Trichoderma asperellum (strain ATCC 204424 / CBS 433.97 / NBRC 101777)</name>
    <dbReference type="NCBI Taxonomy" id="1042311"/>
    <lineage>
        <taxon>Eukaryota</taxon>
        <taxon>Fungi</taxon>
        <taxon>Dikarya</taxon>
        <taxon>Ascomycota</taxon>
        <taxon>Pezizomycotina</taxon>
        <taxon>Sordariomycetes</taxon>
        <taxon>Hypocreomycetidae</taxon>
        <taxon>Hypocreales</taxon>
        <taxon>Hypocreaceae</taxon>
        <taxon>Trichoderma</taxon>
    </lineage>
</organism>
<evidence type="ECO:0000313" key="10">
    <source>
        <dbReference type="EMBL" id="PTB41378.1"/>
    </source>
</evidence>
<reference evidence="10 11" key="1">
    <citation type="submission" date="2016-07" db="EMBL/GenBank/DDBJ databases">
        <title>Multiple horizontal gene transfer events from other fungi enriched the ability of initially mycotrophic Trichoderma (Ascomycota) to feed on dead plant biomass.</title>
        <authorList>
            <consortium name="DOE Joint Genome Institute"/>
            <person name="Aerts A."/>
            <person name="Atanasova L."/>
            <person name="Chenthamara K."/>
            <person name="Zhang J."/>
            <person name="Grujic M."/>
            <person name="Henrissat B."/>
            <person name="Kuo A."/>
            <person name="Salamov A."/>
            <person name="Lipzen A."/>
            <person name="Labutti K."/>
            <person name="Barry K."/>
            <person name="Miao Y."/>
            <person name="Rahimi M.J."/>
            <person name="Shen Q."/>
            <person name="Grigoriev I.V."/>
            <person name="Kubicek C.P."/>
            <person name="Druzhinina I.S."/>
        </authorList>
    </citation>
    <scope>NUCLEOTIDE SEQUENCE [LARGE SCALE GENOMIC DNA]</scope>
    <source>
        <strain evidence="10 11">CBS 433.97</strain>
    </source>
</reference>
<dbReference type="GO" id="GO:0015031">
    <property type="term" value="P:protein transport"/>
    <property type="evidence" value="ECO:0007669"/>
    <property type="project" value="UniProtKB-KW"/>
</dbReference>
<protein>
    <recommendedName>
        <fullName evidence="3">Conserved oligomeric Golgi complex subunit 1</fullName>
    </recommendedName>
</protein>
<keyword evidence="8" id="KW-0175">Coiled coil</keyword>
<evidence type="ECO:0000256" key="3">
    <source>
        <dbReference type="ARBA" id="ARBA00020978"/>
    </source>
</evidence>
<keyword evidence="6" id="KW-0333">Golgi apparatus</keyword>
<evidence type="ECO:0000256" key="2">
    <source>
        <dbReference type="ARBA" id="ARBA00006653"/>
    </source>
</evidence>
<sequence>MATPDATKFTTSDQIFSANHTLPQIRSIHKALHVEIEDKASRLRTRVGGSYRDLLGTADTIVQMRSDNDAVQELLGNMGWRCGRTVVSTKVAGLAKFVRKEQKSEVAESARKKLLDGCLLLVGRLLRGRGELDESVRIGDRLVLAAKVWVLSRLLVNSLGNEFANDEARQAADAVKKKLDSLRRRLRTTLEKTMEKAGPDSDRDDVLKALAAHSLANSSGTKDTLRHFLEVRFKAIAVALDYEEEDGRVRSPDDVIQSLGLYAQTLLDVQALVPNKLSQALNALTKKPLLEDASLQKLEGLRLDIFERWCGEEIQYYTPFIRHEDLDGAQAREMFDSWMEKGQQVLLDGLKKTLEPIHDFKSITELRTNLLQLWIREGSKVRGIDPEEMQNDLRKGINAQMLAVLDAKVSKLRLVGSEVKATLESWKDGATGKLPGLWDEEGYEDALAIGARPFLQEVASRFYGRSDAVSKALNCYSSWYHIIDDVKEVVGQLEKQRWDNDFEEIEDEETIEARQQLLSKDDPKMLQQKLDASLDASFDSLGKEIQQLWGGKSESSSSSDIAMYLIRVLRDIRRQLPQRDTLKNFGLDIVPALHQTIIVSTSASSVDEFVMTGLSGRVAVGRPLWEGDPALPSQPSPETFQFLHSLLLSLSDAGIDLWTAAAMSALKKHVSQRLCEAWDQELQTIKFKEEDKAVEKNTKEVKGPKEENGEEVKGTEVDTEKESEIKEEEKQEADDGEKKDAAGEKEEPDGSEKDQDVEKERNGLASSNEQLRDLCIQWLFDISLLRLSIGNVAGETTQVFQKLEDAVYERSGLEDSSRQQVGKAAKSFWGRTSLLFGLLA</sequence>
<dbReference type="AlphaFoldDB" id="A0A2T3Z991"/>
<keyword evidence="5" id="KW-0653">Protein transport</keyword>
<dbReference type="PANTHER" id="PTHR31658:SF0">
    <property type="entry name" value="CONSERVED OLIGOMERIC GOLGI COMPLEX SUBUNIT 1"/>
    <property type="match status" value="1"/>
</dbReference>
<dbReference type="GO" id="GO:0017119">
    <property type="term" value="C:Golgi transport complex"/>
    <property type="evidence" value="ECO:0007669"/>
    <property type="project" value="InterPro"/>
</dbReference>
<dbReference type="InterPro" id="IPR033370">
    <property type="entry name" value="COG1"/>
</dbReference>
<evidence type="ECO:0000256" key="4">
    <source>
        <dbReference type="ARBA" id="ARBA00022448"/>
    </source>
</evidence>
<evidence type="ECO:0000256" key="1">
    <source>
        <dbReference type="ARBA" id="ARBA00004395"/>
    </source>
</evidence>